<dbReference type="AlphaFoldDB" id="A0A2K2AT58"/>
<dbReference type="InterPro" id="IPR036186">
    <property type="entry name" value="Serpin_sf"/>
</dbReference>
<dbReference type="Gene3D" id="2.30.39.10">
    <property type="entry name" value="Alpha-1-antitrypsin, domain 1"/>
    <property type="match status" value="1"/>
</dbReference>
<dbReference type="SUPFAM" id="SSF56574">
    <property type="entry name" value="Serpins"/>
    <property type="match status" value="1"/>
</dbReference>
<sequence length="278" mass="31626">MGSPRKNTSTSINTDFSLLLTNIVLLEQIEKGSNFVSSTLSLHVMLSLLAVLSARKTLEQLLSFLGSESVEEVNQFSSQITTSLGREVEQCFGLKPFFEEVARDIYEARTEKADFTNKFDPSKTGHHELHLLHRHTVLFMTGKEYEQYLYRTFDGYKVLQLSYRVFKFSFDFEASETIKEMGLQRPFYPGELREMVHSSNNESSIFQKSSRNHVLKLMRKGSKLLLQSVSASATKRKTCAPYPAPSFVADHLFMFMIREAAARTVFFAGAVLNPLIMS</sequence>
<proteinExistence type="inferred from homology"/>
<dbReference type="GO" id="GO:0005615">
    <property type="term" value="C:extracellular space"/>
    <property type="evidence" value="ECO:0000318"/>
    <property type="project" value="GO_Central"/>
</dbReference>
<dbReference type="Proteomes" id="UP000006729">
    <property type="component" value="Chromosome 4"/>
</dbReference>
<dbReference type="PANTHER" id="PTHR11461:SF340">
    <property type="entry name" value="SERPIN DOMAIN-CONTAINING PROTEIN"/>
    <property type="match status" value="1"/>
</dbReference>
<dbReference type="EMBL" id="CM009293">
    <property type="protein sequence ID" value="PNT40714.1"/>
    <property type="molecule type" value="Genomic_DNA"/>
</dbReference>
<gene>
    <name evidence="3" type="ORF">POPTR_004G114100</name>
</gene>
<evidence type="ECO:0000256" key="1">
    <source>
        <dbReference type="ARBA" id="ARBA00009500"/>
    </source>
</evidence>
<evidence type="ECO:0000313" key="4">
    <source>
        <dbReference type="Proteomes" id="UP000006729"/>
    </source>
</evidence>
<name>A0A2K2AT58_POPTR</name>
<comment type="similarity">
    <text evidence="1">Belongs to the serpin family.</text>
</comment>
<dbReference type="Gene3D" id="3.30.497.10">
    <property type="entry name" value="Antithrombin, subunit I, domain 2"/>
    <property type="match status" value="1"/>
</dbReference>
<dbReference type="InterPro" id="IPR023796">
    <property type="entry name" value="Serpin_dom"/>
</dbReference>
<feature type="domain" description="Serpin" evidence="2">
    <location>
        <begin position="166"/>
        <end position="274"/>
    </location>
</feature>
<evidence type="ECO:0000259" key="2">
    <source>
        <dbReference type="Pfam" id="PF00079"/>
    </source>
</evidence>
<dbReference type="InterPro" id="IPR042178">
    <property type="entry name" value="Serpin_sf_1"/>
</dbReference>
<dbReference type="InterPro" id="IPR042185">
    <property type="entry name" value="Serpin_sf_2"/>
</dbReference>
<evidence type="ECO:0000313" key="3">
    <source>
        <dbReference type="EMBL" id="PNT40714.1"/>
    </source>
</evidence>
<organism evidence="3 4">
    <name type="scientific">Populus trichocarpa</name>
    <name type="common">Western balsam poplar</name>
    <name type="synonym">Populus balsamifera subsp. trichocarpa</name>
    <dbReference type="NCBI Taxonomy" id="3694"/>
    <lineage>
        <taxon>Eukaryota</taxon>
        <taxon>Viridiplantae</taxon>
        <taxon>Streptophyta</taxon>
        <taxon>Embryophyta</taxon>
        <taxon>Tracheophyta</taxon>
        <taxon>Spermatophyta</taxon>
        <taxon>Magnoliopsida</taxon>
        <taxon>eudicotyledons</taxon>
        <taxon>Gunneridae</taxon>
        <taxon>Pentapetalae</taxon>
        <taxon>rosids</taxon>
        <taxon>fabids</taxon>
        <taxon>Malpighiales</taxon>
        <taxon>Salicaceae</taxon>
        <taxon>Saliceae</taxon>
        <taxon>Populus</taxon>
    </lineage>
</organism>
<dbReference type="InParanoid" id="A0A2K2AT58"/>
<reference evidence="3 4" key="1">
    <citation type="journal article" date="2006" name="Science">
        <title>The genome of black cottonwood, Populus trichocarpa (Torr. &amp; Gray).</title>
        <authorList>
            <person name="Tuskan G.A."/>
            <person name="Difazio S."/>
            <person name="Jansson S."/>
            <person name="Bohlmann J."/>
            <person name="Grigoriev I."/>
            <person name="Hellsten U."/>
            <person name="Putnam N."/>
            <person name="Ralph S."/>
            <person name="Rombauts S."/>
            <person name="Salamov A."/>
            <person name="Schein J."/>
            <person name="Sterck L."/>
            <person name="Aerts A."/>
            <person name="Bhalerao R.R."/>
            <person name="Bhalerao R.P."/>
            <person name="Blaudez D."/>
            <person name="Boerjan W."/>
            <person name="Brun A."/>
            <person name="Brunner A."/>
            <person name="Busov V."/>
            <person name="Campbell M."/>
            <person name="Carlson J."/>
            <person name="Chalot M."/>
            <person name="Chapman J."/>
            <person name="Chen G.L."/>
            <person name="Cooper D."/>
            <person name="Coutinho P.M."/>
            <person name="Couturier J."/>
            <person name="Covert S."/>
            <person name="Cronk Q."/>
            <person name="Cunningham R."/>
            <person name="Davis J."/>
            <person name="Degroeve S."/>
            <person name="Dejardin A."/>
            <person name="Depamphilis C."/>
            <person name="Detter J."/>
            <person name="Dirks B."/>
            <person name="Dubchak I."/>
            <person name="Duplessis S."/>
            <person name="Ehlting J."/>
            <person name="Ellis B."/>
            <person name="Gendler K."/>
            <person name="Goodstein D."/>
            <person name="Gribskov M."/>
            <person name="Grimwood J."/>
            <person name="Groover A."/>
            <person name="Gunter L."/>
            <person name="Hamberger B."/>
            <person name="Heinze B."/>
            <person name="Helariutta Y."/>
            <person name="Henrissat B."/>
            <person name="Holligan D."/>
            <person name="Holt R."/>
            <person name="Huang W."/>
            <person name="Islam-Faridi N."/>
            <person name="Jones S."/>
            <person name="Jones-Rhoades M."/>
            <person name="Jorgensen R."/>
            <person name="Joshi C."/>
            <person name="Kangasjarvi J."/>
            <person name="Karlsson J."/>
            <person name="Kelleher C."/>
            <person name="Kirkpatrick R."/>
            <person name="Kirst M."/>
            <person name="Kohler A."/>
            <person name="Kalluri U."/>
            <person name="Larimer F."/>
            <person name="Leebens-Mack J."/>
            <person name="Leple J.C."/>
            <person name="Locascio P."/>
            <person name="Lou Y."/>
            <person name="Lucas S."/>
            <person name="Martin F."/>
            <person name="Montanini B."/>
            <person name="Napoli C."/>
            <person name="Nelson D.R."/>
            <person name="Nelson C."/>
            <person name="Nieminen K."/>
            <person name="Nilsson O."/>
            <person name="Pereda V."/>
            <person name="Peter G."/>
            <person name="Philippe R."/>
            <person name="Pilate G."/>
            <person name="Poliakov A."/>
            <person name="Razumovskaya J."/>
            <person name="Richardson P."/>
            <person name="Rinaldi C."/>
            <person name="Ritland K."/>
            <person name="Rouze P."/>
            <person name="Ryaboy D."/>
            <person name="Schmutz J."/>
            <person name="Schrader J."/>
            <person name="Segerman B."/>
            <person name="Shin H."/>
            <person name="Siddiqui A."/>
            <person name="Sterky F."/>
            <person name="Terry A."/>
            <person name="Tsai C.J."/>
            <person name="Uberbacher E."/>
            <person name="Unneberg P."/>
            <person name="Vahala J."/>
            <person name="Wall K."/>
            <person name="Wessler S."/>
            <person name="Yang G."/>
            <person name="Yin T."/>
            <person name="Douglas C."/>
            <person name="Marra M."/>
            <person name="Sandberg G."/>
            <person name="Van de Peer Y."/>
            <person name="Rokhsar D."/>
        </authorList>
    </citation>
    <scope>NUCLEOTIDE SEQUENCE [LARGE SCALE GENOMIC DNA]</scope>
    <source>
        <strain evidence="4">cv. Nisqually</strain>
    </source>
</reference>
<protein>
    <recommendedName>
        <fullName evidence="2">Serpin domain-containing protein</fullName>
    </recommendedName>
</protein>
<dbReference type="Pfam" id="PF00079">
    <property type="entry name" value="Serpin"/>
    <property type="match status" value="1"/>
</dbReference>
<dbReference type="GO" id="GO:0004867">
    <property type="term" value="F:serine-type endopeptidase inhibitor activity"/>
    <property type="evidence" value="ECO:0007669"/>
    <property type="project" value="InterPro"/>
</dbReference>
<dbReference type="STRING" id="3694.A0A2K2AT58"/>
<dbReference type="InterPro" id="IPR000215">
    <property type="entry name" value="Serpin_fam"/>
</dbReference>
<dbReference type="PANTHER" id="PTHR11461">
    <property type="entry name" value="SERINE PROTEASE INHIBITOR, SERPIN"/>
    <property type="match status" value="1"/>
</dbReference>
<keyword evidence="4" id="KW-1185">Reference proteome</keyword>
<accession>A0A2K2AT58</accession>